<feature type="transmembrane region" description="Helical" evidence="7">
    <location>
        <begin position="167"/>
        <end position="190"/>
    </location>
</feature>
<feature type="transmembrane region" description="Helical" evidence="7">
    <location>
        <begin position="405"/>
        <end position="427"/>
    </location>
</feature>
<evidence type="ECO:0000259" key="8">
    <source>
        <dbReference type="PROSITE" id="PS50850"/>
    </source>
</evidence>
<feature type="transmembrane region" description="Helical" evidence="7">
    <location>
        <begin position="226"/>
        <end position="248"/>
    </location>
</feature>
<feature type="transmembrane region" description="Helical" evidence="7">
    <location>
        <begin position="470"/>
        <end position="492"/>
    </location>
</feature>
<feature type="transmembrane region" description="Helical" evidence="7">
    <location>
        <begin position="334"/>
        <end position="353"/>
    </location>
</feature>
<feature type="transmembrane region" description="Helical" evidence="7">
    <location>
        <begin position="106"/>
        <end position="130"/>
    </location>
</feature>
<dbReference type="InterPro" id="IPR020846">
    <property type="entry name" value="MFS_dom"/>
</dbReference>
<evidence type="ECO:0000256" key="2">
    <source>
        <dbReference type="ARBA" id="ARBA00022448"/>
    </source>
</evidence>
<feature type="transmembrane region" description="Helical" evidence="7">
    <location>
        <begin position="81"/>
        <end position="100"/>
    </location>
</feature>
<keyword evidence="2" id="KW-0813">Transport</keyword>
<dbReference type="SUPFAM" id="SSF103473">
    <property type="entry name" value="MFS general substrate transporter"/>
    <property type="match status" value="2"/>
</dbReference>
<organism evidence="9 10">
    <name type="scientific">Paenibacillus alvei</name>
    <name type="common">Bacillus alvei</name>
    <dbReference type="NCBI Taxonomy" id="44250"/>
    <lineage>
        <taxon>Bacteria</taxon>
        <taxon>Bacillati</taxon>
        <taxon>Bacillota</taxon>
        <taxon>Bacilli</taxon>
        <taxon>Bacillales</taxon>
        <taxon>Paenibacillaceae</taxon>
        <taxon>Paenibacillus</taxon>
    </lineage>
</organism>
<evidence type="ECO:0000256" key="7">
    <source>
        <dbReference type="SAM" id="Phobius"/>
    </source>
</evidence>
<keyword evidence="6 7" id="KW-0472">Membrane</keyword>
<feature type="transmembrane region" description="Helical" evidence="7">
    <location>
        <begin position="51"/>
        <end position="69"/>
    </location>
</feature>
<dbReference type="PANTHER" id="PTHR23501">
    <property type="entry name" value="MAJOR FACILITATOR SUPERFAMILY"/>
    <property type="match status" value="1"/>
</dbReference>
<comment type="subcellular location">
    <subcellularLocation>
        <location evidence="1">Cell membrane</location>
        <topology evidence="1">Multi-pass membrane protein</topology>
    </subcellularLocation>
</comment>
<dbReference type="AlphaFoldDB" id="A0AAP7DIR2"/>
<dbReference type="Proteomes" id="UP000552038">
    <property type="component" value="Unassembled WGS sequence"/>
</dbReference>
<feature type="transmembrane region" description="Helical" evidence="7">
    <location>
        <begin position="269"/>
        <end position="290"/>
    </location>
</feature>
<name>A0AAP7DIR2_PAEAL</name>
<feature type="domain" description="Major facilitator superfamily (MFS) profile" evidence="8">
    <location>
        <begin position="16"/>
        <end position="497"/>
    </location>
</feature>
<dbReference type="PANTHER" id="PTHR23501:SF191">
    <property type="entry name" value="VACUOLAR BASIC AMINO ACID TRANSPORTER 4"/>
    <property type="match status" value="1"/>
</dbReference>
<dbReference type="NCBIfam" id="TIGR00711">
    <property type="entry name" value="efflux_EmrB"/>
    <property type="match status" value="1"/>
</dbReference>
<reference evidence="9 10" key="1">
    <citation type="submission" date="2020-05" db="EMBL/GenBank/DDBJ databases">
        <title>Whole genome sequencing and identification of novel metabolites from Paenibacillus alvei strain JR949.</title>
        <authorList>
            <person name="Rajendhran J."/>
            <person name="Sree Pranav P."/>
            <person name="Mahalakshmi B."/>
            <person name="Karthikeyan R."/>
        </authorList>
    </citation>
    <scope>NUCLEOTIDE SEQUENCE [LARGE SCALE GENOMIC DNA]</scope>
    <source>
        <strain evidence="9 10">JR949</strain>
    </source>
</reference>
<dbReference type="InterPro" id="IPR011701">
    <property type="entry name" value="MFS"/>
</dbReference>
<dbReference type="CDD" id="cd17502">
    <property type="entry name" value="MFS_Azr1_MDR_like"/>
    <property type="match status" value="1"/>
</dbReference>
<keyword evidence="4 7" id="KW-0812">Transmembrane</keyword>
<dbReference type="GO" id="GO:0005886">
    <property type="term" value="C:plasma membrane"/>
    <property type="evidence" value="ECO:0007669"/>
    <property type="project" value="UniProtKB-SubCell"/>
</dbReference>
<dbReference type="GO" id="GO:0022857">
    <property type="term" value="F:transmembrane transporter activity"/>
    <property type="evidence" value="ECO:0007669"/>
    <property type="project" value="InterPro"/>
</dbReference>
<dbReference type="PROSITE" id="PS50850">
    <property type="entry name" value="MFS"/>
    <property type="match status" value="1"/>
</dbReference>
<comment type="caution">
    <text evidence="9">The sequence shown here is derived from an EMBL/GenBank/DDBJ whole genome shotgun (WGS) entry which is preliminary data.</text>
</comment>
<gene>
    <name evidence="9" type="ORF">HMI46_11445</name>
</gene>
<keyword evidence="5 7" id="KW-1133">Transmembrane helix</keyword>
<feature type="transmembrane region" description="Helical" evidence="7">
    <location>
        <begin position="202"/>
        <end position="220"/>
    </location>
</feature>
<dbReference type="EMBL" id="JABFOR010000011">
    <property type="protein sequence ID" value="NOJ71170.1"/>
    <property type="molecule type" value="Genomic_DNA"/>
</dbReference>
<keyword evidence="3" id="KW-1003">Cell membrane</keyword>
<sequence length="512" mass="54453">MGNEASMQAGRSRKLVTLALLLSTFLAAIEVTVVSTAMPKIVADLGGLSLISWVYAAYLLTTAISTPLFGKLADLYGRKNIFIIGSALFVGGSMLCGLSGNMTQMIIFRALQGIGAGAVLPVTFTMVADIYTYEERAKIQGLFSSIWGIAGLVGPLVGGFFVDSLSWHWIFFFNVPFGIVSVWMIIVCFHEKVERKDKPIDYAGAATFSIGMTAFLFAIITGGQGIAWNSPWMFVLLGVAAVFLILFFRIEVKAKEPMVPLKLFRIRDIAVSNLVSFLVSAVLIGISSYMPLWTQGVLGQNASSSGLSLTPMSIGWLIGSIVGGRMLIKIGARVTSTLGMTLIVMASIWLATITGETSIFIIVVIMSLAGLGFGLSFTVFTIIVQSSVDWSMRGASTALNTFVRALGQTLGIAAFGTFLNASIASMVSGAGSDISSRVSSDDLSKLLNPESAHSLSSDLMSTLRSFLETGLGQVFLLMAVIAVICLVCMLFMPKPAASEGSSKHNQPSAPSH</sequence>
<proteinExistence type="predicted"/>
<dbReference type="Gene3D" id="1.20.1250.20">
    <property type="entry name" value="MFS general substrate transporter like domains"/>
    <property type="match status" value="1"/>
</dbReference>
<evidence type="ECO:0000313" key="10">
    <source>
        <dbReference type="Proteomes" id="UP000552038"/>
    </source>
</evidence>
<accession>A0AAP7DIR2</accession>
<evidence type="ECO:0000256" key="4">
    <source>
        <dbReference type="ARBA" id="ARBA00022692"/>
    </source>
</evidence>
<evidence type="ECO:0000313" key="9">
    <source>
        <dbReference type="EMBL" id="NOJ71170.1"/>
    </source>
</evidence>
<evidence type="ECO:0000256" key="3">
    <source>
        <dbReference type="ARBA" id="ARBA00022475"/>
    </source>
</evidence>
<dbReference type="FunFam" id="1.20.1720.10:FF:000004">
    <property type="entry name" value="EmrB/QacA family drug resistance transporter"/>
    <property type="match status" value="1"/>
</dbReference>
<dbReference type="RefSeq" id="WP_171416717.1">
    <property type="nucleotide sequence ID" value="NZ_JABFOR010000011.1"/>
</dbReference>
<dbReference type="PRINTS" id="PR01036">
    <property type="entry name" value="TCRTETB"/>
</dbReference>
<feature type="transmembrane region" description="Helical" evidence="7">
    <location>
        <begin position="302"/>
        <end position="322"/>
    </location>
</feature>
<feature type="transmembrane region" description="Helical" evidence="7">
    <location>
        <begin position="142"/>
        <end position="161"/>
    </location>
</feature>
<dbReference type="Pfam" id="PF07690">
    <property type="entry name" value="MFS_1"/>
    <property type="match status" value="1"/>
</dbReference>
<protein>
    <submittedName>
        <fullName evidence="9">MFS transporter</fullName>
    </submittedName>
</protein>
<dbReference type="InterPro" id="IPR004638">
    <property type="entry name" value="EmrB-like"/>
</dbReference>
<evidence type="ECO:0000256" key="6">
    <source>
        <dbReference type="ARBA" id="ARBA00023136"/>
    </source>
</evidence>
<dbReference type="Gene3D" id="1.20.1720.10">
    <property type="entry name" value="Multidrug resistance protein D"/>
    <property type="match status" value="1"/>
</dbReference>
<dbReference type="InterPro" id="IPR036259">
    <property type="entry name" value="MFS_trans_sf"/>
</dbReference>
<evidence type="ECO:0000256" key="5">
    <source>
        <dbReference type="ARBA" id="ARBA00022989"/>
    </source>
</evidence>
<feature type="transmembrane region" description="Helical" evidence="7">
    <location>
        <begin position="359"/>
        <end position="384"/>
    </location>
</feature>
<evidence type="ECO:0000256" key="1">
    <source>
        <dbReference type="ARBA" id="ARBA00004651"/>
    </source>
</evidence>